<keyword evidence="1" id="KW-1133">Transmembrane helix</keyword>
<proteinExistence type="predicted"/>
<accession>A0A8S5RRK9</accession>
<name>A0A8S5RRK9_9CAUD</name>
<evidence type="ECO:0000313" key="2">
    <source>
        <dbReference type="EMBL" id="DAE46951.1"/>
    </source>
</evidence>
<evidence type="ECO:0000256" key="1">
    <source>
        <dbReference type="SAM" id="Phobius"/>
    </source>
</evidence>
<keyword evidence="1" id="KW-0812">Transmembrane</keyword>
<dbReference type="EMBL" id="BK033130">
    <property type="protein sequence ID" value="DAE46951.1"/>
    <property type="molecule type" value="Genomic_DNA"/>
</dbReference>
<keyword evidence="1" id="KW-0472">Membrane</keyword>
<reference evidence="2" key="1">
    <citation type="journal article" date="2021" name="Proc. Natl. Acad. Sci. U.S.A.">
        <title>A Catalog of Tens of Thousands of Viruses from Human Metagenomes Reveals Hidden Associations with Chronic Diseases.</title>
        <authorList>
            <person name="Tisza M.J."/>
            <person name="Buck C.B."/>
        </authorList>
    </citation>
    <scope>NUCLEOTIDE SEQUENCE</scope>
    <source>
        <strain evidence="2">CtuoI59</strain>
    </source>
</reference>
<sequence>MFEEAYKHDPIEPRSEKTQIIQPEIMDALFWMCVIFGLIYMSSTDYLHYVGVWGAVFYTIEGVGTGIGLAFVILLLLTFAKAFSDWEFFAEHKTLKWVVITVFAGIVLYLSPLNFGSMPKRCPVCGQETEYAYIVYDGQRYCLRDGSRALYEDGEYDFYE</sequence>
<feature type="transmembrane region" description="Helical" evidence="1">
    <location>
        <begin position="55"/>
        <end position="77"/>
    </location>
</feature>
<feature type="transmembrane region" description="Helical" evidence="1">
    <location>
        <begin position="25"/>
        <end position="43"/>
    </location>
</feature>
<organism evidence="2">
    <name type="scientific">Ackermannviridae sp</name>
    <dbReference type="NCBI Taxonomy" id="2831612"/>
    <lineage>
        <taxon>Viruses</taxon>
        <taxon>Duplodnaviria</taxon>
        <taxon>Heunggongvirae</taxon>
        <taxon>Uroviricota</taxon>
        <taxon>Caudoviricetes</taxon>
        <taxon>Pantevenvirales</taxon>
        <taxon>Ackermannviridae</taxon>
    </lineage>
</organism>
<feature type="transmembrane region" description="Helical" evidence="1">
    <location>
        <begin position="97"/>
        <end position="115"/>
    </location>
</feature>
<protein>
    <submittedName>
        <fullName evidence="2">Zinc-ribbon containing domain protein</fullName>
    </submittedName>
</protein>